<evidence type="ECO:0000313" key="9">
    <source>
        <dbReference type="Proteomes" id="UP000580856"/>
    </source>
</evidence>
<evidence type="ECO:0000256" key="7">
    <source>
        <dbReference type="SAM" id="Phobius"/>
    </source>
</evidence>
<evidence type="ECO:0000256" key="6">
    <source>
        <dbReference type="ARBA" id="ARBA00023136"/>
    </source>
</evidence>
<dbReference type="EMBL" id="JAATJA010000004">
    <property type="protein sequence ID" value="NJB69249.1"/>
    <property type="molecule type" value="Genomic_DNA"/>
</dbReference>
<evidence type="ECO:0000313" key="8">
    <source>
        <dbReference type="EMBL" id="NJB69249.1"/>
    </source>
</evidence>
<feature type="transmembrane region" description="Helical" evidence="7">
    <location>
        <begin position="185"/>
        <end position="204"/>
    </location>
</feature>
<feature type="transmembrane region" description="Helical" evidence="7">
    <location>
        <begin position="12"/>
        <end position="31"/>
    </location>
</feature>
<feature type="transmembrane region" description="Helical" evidence="7">
    <location>
        <begin position="128"/>
        <end position="148"/>
    </location>
</feature>
<dbReference type="Pfam" id="PF03601">
    <property type="entry name" value="Cons_hypoth698"/>
    <property type="match status" value="1"/>
</dbReference>
<dbReference type="PANTHER" id="PTHR30106:SF1">
    <property type="entry name" value="UPF0324 MEMBRANE PROTEIN FN0533"/>
    <property type="match status" value="1"/>
</dbReference>
<comment type="similarity">
    <text evidence="2">Belongs to the UPF0324 family.</text>
</comment>
<keyword evidence="9" id="KW-1185">Reference proteome</keyword>
<feature type="transmembrane region" description="Helical" evidence="7">
    <location>
        <begin position="349"/>
        <end position="367"/>
    </location>
</feature>
<protein>
    <submittedName>
        <fullName evidence="8">Putative integral membrane protein (TIGR00698 family)</fullName>
    </submittedName>
</protein>
<keyword evidence="5 7" id="KW-1133">Transmembrane helix</keyword>
<keyword evidence="3" id="KW-1003">Cell membrane</keyword>
<feature type="transmembrane region" description="Helical" evidence="7">
    <location>
        <begin position="216"/>
        <end position="237"/>
    </location>
</feature>
<dbReference type="PANTHER" id="PTHR30106">
    <property type="entry name" value="INNER MEMBRANE PROTEIN YEIH-RELATED"/>
    <property type="match status" value="1"/>
</dbReference>
<proteinExistence type="inferred from homology"/>
<dbReference type="GO" id="GO:0005886">
    <property type="term" value="C:plasma membrane"/>
    <property type="evidence" value="ECO:0007669"/>
    <property type="project" value="UniProtKB-SubCell"/>
</dbReference>
<reference evidence="8 9" key="1">
    <citation type="submission" date="2020-03" db="EMBL/GenBank/DDBJ databases">
        <title>Genomic Encyclopedia of Type Strains, Phase IV (KMG-IV): sequencing the most valuable type-strain genomes for metagenomic binning, comparative biology and taxonomic classification.</title>
        <authorList>
            <person name="Goeker M."/>
        </authorList>
    </citation>
    <scope>NUCLEOTIDE SEQUENCE [LARGE SCALE GENOMIC DNA]</scope>
    <source>
        <strain evidence="8 9">DSM 24233</strain>
    </source>
</reference>
<sequence>MAHGELDRPGCAPVWIVSVIMLAYAALVQSGAVTDALKYLHVHKEMDTMVILGYVGGILGVVTGVLLNARRDKAITNFDTFVINTIPGILFIVLLAMTIRWFAEPLVVIASKGLEGAFGFSMYKVLNLNYVVLGILVGIIITNTWGIPHFAASGVKTARFVLKMGVILLGARYSFAELAKLGMTSVWMIGFFVLGTVFMVLWLGRIFNQPKSMSGVLSAGMGVCGVSATVACAPVVRARCSEMAYTIGTILGFGVLCMFAFPTIGKIVGMTPTQFGAWAGTGILNSAQVAAACLAYNAVDIKTLKVGEIFNITRVLFLPVIVLVLAMWYGREVGQKLSFKEVVIDKFPLFILGFLLLFLMSSVGLFSPPSHYKGKYLDFSYSQRTEVTPEELEVVKGAVAQGVPGLHMEEAEALSDLAHQRQLAGNFADKDNSAVYDTTARKRMDALESILARAKGKEIAISAELKSAVNHAVKQVHKKSKTIVALTDAMMWFFAYGLIGLGMQITRKAIAQAGSWPLAIGLISGVTKATLSFLVVILFVKEVVLK</sequence>
<dbReference type="Proteomes" id="UP000580856">
    <property type="component" value="Unassembled WGS sequence"/>
</dbReference>
<feature type="transmembrane region" description="Helical" evidence="7">
    <location>
        <begin position="81"/>
        <end position="103"/>
    </location>
</feature>
<evidence type="ECO:0000256" key="4">
    <source>
        <dbReference type="ARBA" id="ARBA00022692"/>
    </source>
</evidence>
<accession>A0A846QXA1</accession>
<dbReference type="InterPro" id="IPR018383">
    <property type="entry name" value="UPF0324_pro"/>
</dbReference>
<feature type="transmembrane region" description="Helical" evidence="7">
    <location>
        <begin position="243"/>
        <end position="261"/>
    </location>
</feature>
<comment type="caution">
    <text evidence="8">The sequence shown here is derived from an EMBL/GenBank/DDBJ whole genome shotgun (WGS) entry which is preliminary data.</text>
</comment>
<dbReference type="RefSeq" id="WP_167942334.1">
    <property type="nucleotide sequence ID" value="NZ_JAATJA010000004.1"/>
</dbReference>
<evidence type="ECO:0000256" key="3">
    <source>
        <dbReference type="ARBA" id="ARBA00022475"/>
    </source>
</evidence>
<dbReference type="AlphaFoldDB" id="A0A846QXA1"/>
<organism evidence="8 9">
    <name type="scientific">Desulfobaculum xiamenense</name>
    <dbReference type="NCBI Taxonomy" id="995050"/>
    <lineage>
        <taxon>Bacteria</taxon>
        <taxon>Pseudomonadati</taxon>
        <taxon>Thermodesulfobacteriota</taxon>
        <taxon>Desulfovibrionia</taxon>
        <taxon>Desulfovibrionales</taxon>
        <taxon>Desulfovibrionaceae</taxon>
        <taxon>Desulfobaculum</taxon>
    </lineage>
</organism>
<name>A0A846QXA1_9BACT</name>
<gene>
    <name evidence="8" type="ORF">GGQ74_002946</name>
</gene>
<keyword evidence="6 7" id="KW-0472">Membrane</keyword>
<evidence type="ECO:0000256" key="5">
    <source>
        <dbReference type="ARBA" id="ARBA00022989"/>
    </source>
</evidence>
<evidence type="ECO:0000256" key="2">
    <source>
        <dbReference type="ARBA" id="ARBA00007977"/>
    </source>
</evidence>
<keyword evidence="4 7" id="KW-0812">Transmembrane</keyword>
<feature type="transmembrane region" description="Helical" evidence="7">
    <location>
        <begin position="51"/>
        <end position="69"/>
    </location>
</feature>
<feature type="transmembrane region" description="Helical" evidence="7">
    <location>
        <begin position="309"/>
        <end position="329"/>
    </location>
</feature>
<comment type="subcellular location">
    <subcellularLocation>
        <location evidence="1">Cell membrane</location>
        <topology evidence="1">Multi-pass membrane protein</topology>
    </subcellularLocation>
</comment>
<feature type="transmembrane region" description="Helical" evidence="7">
    <location>
        <begin position="483"/>
        <end position="506"/>
    </location>
</feature>
<feature type="transmembrane region" description="Helical" evidence="7">
    <location>
        <begin position="518"/>
        <end position="540"/>
    </location>
</feature>
<evidence type="ECO:0000256" key="1">
    <source>
        <dbReference type="ARBA" id="ARBA00004651"/>
    </source>
</evidence>